<feature type="domain" description="HTH tetR-type" evidence="6">
    <location>
        <begin position="8"/>
        <end position="68"/>
    </location>
</feature>
<dbReference type="InterPro" id="IPR009057">
    <property type="entry name" value="Homeodomain-like_sf"/>
</dbReference>
<dbReference type="InterPro" id="IPR023772">
    <property type="entry name" value="DNA-bd_HTH_TetR-type_CS"/>
</dbReference>
<dbReference type="InterPro" id="IPR003012">
    <property type="entry name" value="Tet_transcr_reg_TetR"/>
</dbReference>
<gene>
    <name evidence="7" type="ORF">SAMN04244553_0277</name>
</gene>
<evidence type="ECO:0000256" key="1">
    <source>
        <dbReference type="ARBA" id="ARBA00022491"/>
    </source>
</evidence>
<evidence type="ECO:0000256" key="2">
    <source>
        <dbReference type="ARBA" id="ARBA00023015"/>
    </source>
</evidence>
<dbReference type="Proteomes" id="UP000219565">
    <property type="component" value="Unassembled WGS sequence"/>
</dbReference>
<keyword evidence="3 5" id="KW-0238">DNA-binding</keyword>
<name>A0A285KPJ2_9NOCA</name>
<dbReference type="PANTHER" id="PTHR30055:SF151">
    <property type="entry name" value="TRANSCRIPTIONAL REGULATORY PROTEIN"/>
    <property type="match status" value="1"/>
</dbReference>
<dbReference type="PRINTS" id="PR00400">
    <property type="entry name" value="TETREPRESSOR"/>
</dbReference>
<dbReference type="OrthoDB" id="3291296at2"/>
<dbReference type="AlphaFoldDB" id="A0A285KPJ2"/>
<protein>
    <submittedName>
        <fullName evidence="7">Transcriptional regulator, TetR family</fullName>
    </submittedName>
</protein>
<sequence>MARPRHPLLTRARIVATALALLDAEGMAAVSTRRIAAELGVQGPSLYNHVGTKDELIDAIADTVLGEVDTGMFAALGPENPDWRTALWDWAYSYRAAMAAHPHIVPALAGGPGHRPNALRIADAVFGGLVAAGWPRREATTVGALMRYFITGSALASFAAGFPADATVYGGDYPHLSEAHLLADRQHRIDEDAFEVGLRALLDGLDDRYRAVRAALPDRR</sequence>
<dbReference type="PANTHER" id="PTHR30055">
    <property type="entry name" value="HTH-TYPE TRANSCRIPTIONAL REGULATOR RUTR"/>
    <property type="match status" value="1"/>
</dbReference>
<dbReference type="EMBL" id="OBEG01000001">
    <property type="protein sequence ID" value="SNY74558.1"/>
    <property type="molecule type" value="Genomic_DNA"/>
</dbReference>
<dbReference type="GO" id="GO:0000976">
    <property type="term" value="F:transcription cis-regulatory region binding"/>
    <property type="evidence" value="ECO:0007669"/>
    <property type="project" value="TreeGrafter"/>
</dbReference>
<dbReference type="PROSITE" id="PS50977">
    <property type="entry name" value="HTH_TETR_2"/>
    <property type="match status" value="1"/>
</dbReference>
<evidence type="ECO:0000256" key="3">
    <source>
        <dbReference type="ARBA" id="ARBA00023125"/>
    </source>
</evidence>
<evidence type="ECO:0000259" key="6">
    <source>
        <dbReference type="PROSITE" id="PS50977"/>
    </source>
</evidence>
<dbReference type="Gene3D" id="1.10.357.10">
    <property type="entry name" value="Tetracycline Repressor, domain 2"/>
    <property type="match status" value="1"/>
</dbReference>
<dbReference type="PRINTS" id="PR00455">
    <property type="entry name" value="HTHTETR"/>
</dbReference>
<keyword evidence="2" id="KW-0805">Transcription regulation</keyword>
<evidence type="ECO:0000256" key="5">
    <source>
        <dbReference type="PROSITE-ProRule" id="PRU00335"/>
    </source>
</evidence>
<accession>A0A285KPJ2</accession>
<dbReference type="Pfam" id="PF00440">
    <property type="entry name" value="TetR_N"/>
    <property type="match status" value="1"/>
</dbReference>
<evidence type="ECO:0000256" key="4">
    <source>
        <dbReference type="ARBA" id="ARBA00023163"/>
    </source>
</evidence>
<reference evidence="7 8" key="1">
    <citation type="submission" date="2017-09" db="EMBL/GenBank/DDBJ databases">
        <authorList>
            <person name="Ehlers B."/>
            <person name="Leendertz F.H."/>
        </authorList>
    </citation>
    <scope>NUCLEOTIDE SEQUENCE [LARGE SCALE GENOMIC DNA]</scope>
    <source>
        <strain evidence="7 8">DSM 45537</strain>
    </source>
</reference>
<dbReference type="GO" id="GO:0003700">
    <property type="term" value="F:DNA-binding transcription factor activity"/>
    <property type="evidence" value="ECO:0007669"/>
    <property type="project" value="TreeGrafter"/>
</dbReference>
<evidence type="ECO:0000313" key="7">
    <source>
        <dbReference type="EMBL" id="SNY74558.1"/>
    </source>
</evidence>
<dbReference type="InterPro" id="IPR036271">
    <property type="entry name" value="Tet_transcr_reg_TetR-rel_C_sf"/>
</dbReference>
<dbReference type="InterPro" id="IPR050109">
    <property type="entry name" value="HTH-type_TetR-like_transc_reg"/>
</dbReference>
<dbReference type="SUPFAM" id="SSF48498">
    <property type="entry name" value="Tetracyclin repressor-like, C-terminal domain"/>
    <property type="match status" value="1"/>
</dbReference>
<dbReference type="STRING" id="1379680.GCA_001612615_00746"/>
<dbReference type="Pfam" id="PF02909">
    <property type="entry name" value="TetR_C_1"/>
    <property type="match status" value="1"/>
</dbReference>
<dbReference type="InterPro" id="IPR004111">
    <property type="entry name" value="Repressor_TetR_C"/>
</dbReference>
<dbReference type="GO" id="GO:0046677">
    <property type="term" value="P:response to antibiotic"/>
    <property type="evidence" value="ECO:0007669"/>
    <property type="project" value="InterPro"/>
</dbReference>
<keyword evidence="8" id="KW-1185">Reference proteome</keyword>
<dbReference type="SUPFAM" id="SSF46689">
    <property type="entry name" value="Homeodomain-like"/>
    <property type="match status" value="1"/>
</dbReference>
<dbReference type="GO" id="GO:0045892">
    <property type="term" value="P:negative regulation of DNA-templated transcription"/>
    <property type="evidence" value="ECO:0007669"/>
    <property type="project" value="InterPro"/>
</dbReference>
<dbReference type="PROSITE" id="PS01081">
    <property type="entry name" value="HTH_TETR_1"/>
    <property type="match status" value="1"/>
</dbReference>
<keyword evidence="4" id="KW-0804">Transcription</keyword>
<dbReference type="RefSeq" id="WP_097243317.1">
    <property type="nucleotide sequence ID" value="NZ_JAMTCV010000002.1"/>
</dbReference>
<dbReference type="InterPro" id="IPR001647">
    <property type="entry name" value="HTH_TetR"/>
</dbReference>
<proteinExistence type="predicted"/>
<feature type="DNA-binding region" description="H-T-H motif" evidence="5">
    <location>
        <begin position="31"/>
        <end position="50"/>
    </location>
</feature>
<organism evidence="7 8">
    <name type="scientific">Nocardia amikacinitolerans</name>
    <dbReference type="NCBI Taxonomy" id="756689"/>
    <lineage>
        <taxon>Bacteria</taxon>
        <taxon>Bacillati</taxon>
        <taxon>Actinomycetota</taxon>
        <taxon>Actinomycetes</taxon>
        <taxon>Mycobacteriales</taxon>
        <taxon>Nocardiaceae</taxon>
        <taxon>Nocardia</taxon>
    </lineage>
</organism>
<evidence type="ECO:0000313" key="8">
    <source>
        <dbReference type="Proteomes" id="UP000219565"/>
    </source>
</evidence>
<keyword evidence="1" id="KW-0678">Repressor</keyword>